<sequence>MPPSAEPYIPSVAAGLSAQEATDVDKDYLYFLRHIRLDSDAYTVVIPSEDGAFSPPRVIRYEQPILDHNAGTPIVGSNCGGQRAPPSSEESPWATSEAPHGVKRKALEASPDGEVRSGVVPMEEDTPPPVAKSTWYDSQPDIDEDYRFFLRHAHEVEGKLVFKMGNCSITIGEGSVDHSDAEDDDDSKEEEEEGEEEGEEEEDDEVDNPLSRQSGEDDIGMEEKDDEEEAIPASVTEDGVDSDSPIMKVFELL</sequence>
<evidence type="ECO:0000256" key="1">
    <source>
        <dbReference type="SAM" id="MobiDB-lite"/>
    </source>
</evidence>
<feature type="region of interest" description="Disordered" evidence="1">
    <location>
        <begin position="76"/>
        <end position="138"/>
    </location>
</feature>
<name>A0A811QVC4_9POAL</name>
<dbReference type="EMBL" id="CAJGYO010000011">
    <property type="protein sequence ID" value="CAD6260151.1"/>
    <property type="molecule type" value="Genomic_DNA"/>
</dbReference>
<protein>
    <submittedName>
        <fullName evidence="2">Uncharacterized protein</fullName>
    </submittedName>
</protein>
<dbReference type="PANTHER" id="PTHR34194:SF30">
    <property type="entry name" value="POLYPROTEIN"/>
    <property type="match status" value="1"/>
</dbReference>
<dbReference type="Proteomes" id="UP000604825">
    <property type="component" value="Unassembled WGS sequence"/>
</dbReference>
<proteinExistence type="predicted"/>
<evidence type="ECO:0000313" key="3">
    <source>
        <dbReference type="Proteomes" id="UP000604825"/>
    </source>
</evidence>
<reference evidence="2" key="1">
    <citation type="submission" date="2020-10" db="EMBL/GenBank/DDBJ databases">
        <authorList>
            <person name="Han B."/>
            <person name="Lu T."/>
            <person name="Zhao Q."/>
            <person name="Huang X."/>
            <person name="Zhao Y."/>
        </authorList>
    </citation>
    <scope>NUCLEOTIDE SEQUENCE</scope>
</reference>
<dbReference type="OrthoDB" id="298344at2759"/>
<evidence type="ECO:0000313" key="2">
    <source>
        <dbReference type="EMBL" id="CAD6260151.1"/>
    </source>
</evidence>
<dbReference type="AlphaFoldDB" id="A0A811QVC4"/>
<feature type="compositionally biased region" description="Acidic residues" evidence="1">
    <location>
        <begin position="216"/>
        <end position="230"/>
    </location>
</feature>
<feature type="region of interest" description="Disordered" evidence="1">
    <location>
        <begin position="172"/>
        <end position="244"/>
    </location>
</feature>
<feature type="compositionally biased region" description="Acidic residues" evidence="1">
    <location>
        <begin position="180"/>
        <end position="207"/>
    </location>
</feature>
<keyword evidence="3" id="KW-1185">Reference proteome</keyword>
<comment type="caution">
    <text evidence="2">The sequence shown here is derived from an EMBL/GenBank/DDBJ whole genome shotgun (WGS) entry which is preliminary data.</text>
</comment>
<dbReference type="PANTHER" id="PTHR34194">
    <property type="entry name" value="F14J8.16 PROTEIN"/>
    <property type="match status" value="1"/>
</dbReference>
<organism evidence="2 3">
    <name type="scientific">Miscanthus lutarioriparius</name>
    <dbReference type="NCBI Taxonomy" id="422564"/>
    <lineage>
        <taxon>Eukaryota</taxon>
        <taxon>Viridiplantae</taxon>
        <taxon>Streptophyta</taxon>
        <taxon>Embryophyta</taxon>
        <taxon>Tracheophyta</taxon>
        <taxon>Spermatophyta</taxon>
        <taxon>Magnoliopsida</taxon>
        <taxon>Liliopsida</taxon>
        <taxon>Poales</taxon>
        <taxon>Poaceae</taxon>
        <taxon>PACMAD clade</taxon>
        <taxon>Panicoideae</taxon>
        <taxon>Andropogonodae</taxon>
        <taxon>Andropogoneae</taxon>
        <taxon>Saccharinae</taxon>
        <taxon>Miscanthus</taxon>
    </lineage>
</organism>
<accession>A0A811QVC4</accession>
<gene>
    <name evidence="2" type="ORF">NCGR_LOCUS43587</name>
</gene>